<keyword evidence="3 4" id="KW-0732">Signal</keyword>
<accession>A0AAJ1BJF3</accession>
<comment type="caution">
    <text evidence="5">The sequence shown here is derived from an EMBL/GenBank/DDBJ whole genome shotgun (WGS) entry which is preliminary data.</text>
</comment>
<evidence type="ECO:0000313" key="5">
    <source>
        <dbReference type="EMBL" id="MCH4295786.1"/>
    </source>
</evidence>
<proteinExistence type="inferred from homology"/>
<evidence type="ECO:0000256" key="3">
    <source>
        <dbReference type="ARBA" id="ARBA00022729"/>
    </source>
</evidence>
<keyword evidence="6" id="KW-1185">Reference proteome</keyword>
<feature type="signal peptide" evidence="4">
    <location>
        <begin position="1"/>
        <end position="20"/>
    </location>
</feature>
<evidence type="ECO:0000256" key="1">
    <source>
        <dbReference type="ARBA" id="ARBA00009175"/>
    </source>
</evidence>
<dbReference type="SUPFAM" id="SSF53850">
    <property type="entry name" value="Periplasmic binding protein-like II"/>
    <property type="match status" value="1"/>
</dbReference>
<protein>
    <submittedName>
        <fullName evidence="5">Molybdate ABC transporter substrate-binding protein</fullName>
    </submittedName>
</protein>
<sequence>MKKSLIALALLMAAQVQAEAQPQAISAQMPDKPPLQLRAAGSLKTAMNEVVAAFTQRGGAEVAAKYGPSGLLRQQIEQGESVALFASANMKHPQTLKAAGFGLEVTPFARNQLCALAQPGLKVTTETLLDTLLSADVVVGTSTPKADPSGDYAFAAFDLAEAQVVGAAEKLKAKARQLTGGPDSPKPPKGVNNYAHVMREKQADVFLTYCTNGRLAQKEFEELQVLALPEALAVGADYGLLVIDNKAQGLADFIVSPKGQAILASYGFAPPRAL</sequence>
<dbReference type="GO" id="GO:0015689">
    <property type="term" value="P:molybdate ion transport"/>
    <property type="evidence" value="ECO:0007669"/>
    <property type="project" value="InterPro"/>
</dbReference>
<dbReference type="InterPro" id="IPR005950">
    <property type="entry name" value="ModA"/>
</dbReference>
<dbReference type="AlphaFoldDB" id="A0AAJ1BJF3"/>
<keyword evidence="2" id="KW-0479">Metal-binding</keyword>
<comment type="similarity">
    <text evidence="1">Belongs to the bacterial solute-binding protein ModA family.</text>
</comment>
<organism evidence="5 6">
    <name type="scientific">Shewanella zhuhaiensis</name>
    <dbReference type="NCBI Taxonomy" id="2919576"/>
    <lineage>
        <taxon>Bacteria</taxon>
        <taxon>Pseudomonadati</taxon>
        <taxon>Pseudomonadota</taxon>
        <taxon>Gammaproteobacteria</taxon>
        <taxon>Alteromonadales</taxon>
        <taxon>Shewanellaceae</taxon>
        <taxon>Shewanella</taxon>
    </lineage>
</organism>
<reference evidence="5 6" key="1">
    <citation type="submission" date="2022-02" db="EMBL/GenBank/DDBJ databases">
        <title>The genome sequence of Shewanella sp. 3B26.</title>
        <authorList>
            <person name="Du J."/>
        </authorList>
    </citation>
    <scope>NUCLEOTIDE SEQUENCE [LARGE SCALE GENOMIC DNA]</scope>
    <source>
        <strain evidence="5 6">3B26</strain>
    </source>
</reference>
<evidence type="ECO:0000256" key="4">
    <source>
        <dbReference type="SAM" id="SignalP"/>
    </source>
</evidence>
<dbReference type="PANTHER" id="PTHR30632">
    <property type="entry name" value="MOLYBDATE-BINDING PERIPLASMIC PROTEIN"/>
    <property type="match status" value="1"/>
</dbReference>
<feature type="chain" id="PRO_5042587976" evidence="4">
    <location>
        <begin position="21"/>
        <end position="274"/>
    </location>
</feature>
<dbReference type="Gene3D" id="3.40.190.10">
    <property type="entry name" value="Periplasmic binding protein-like II"/>
    <property type="match status" value="2"/>
</dbReference>
<dbReference type="Proteomes" id="UP001297581">
    <property type="component" value="Unassembled WGS sequence"/>
</dbReference>
<dbReference type="GO" id="GO:0030973">
    <property type="term" value="F:molybdate ion binding"/>
    <property type="evidence" value="ECO:0007669"/>
    <property type="project" value="TreeGrafter"/>
</dbReference>
<dbReference type="GO" id="GO:0046872">
    <property type="term" value="F:metal ion binding"/>
    <property type="evidence" value="ECO:0007669"/>
    <property type="project" value="UniProtKB-KW"/>
</dbReference>
<evidence type="ECO:0000256" key="2">
    <source>
        <dbReference type="ARBA" id="ARBA00022723"/>
    </source>
</evidence>
<dbReference type="PANTHER" id="PTHR30632:SF0">
    <property type="entry name" value="SULFATE-BINDING PROTEIN"/>
    <property type="match status" value="1"/>
</dbReference>
<dbReference type="NCBIfam" id="TIGR01256">
    <property type="entry name" value="modA"/>
    <property type="match status" value="1"/>
</dbReference>
<dbReference type="Pfam" id="PF13531">
    <property type="entry name" value="SBP_bac_11"/>
    <property type="match status" value="1"/>
</dbReference>
<dbReference type="EMBL" id="JAKUDL010000006">
    <property type="protein sequence ID" value="MCH4295786.1"/>
    <property type="molecule type" value="Genomic_DNA"/>
</dbReference>
<dbReference type="NCBIfam" id="NF002917">
    <property type="entry name" value="PRK03537.1-3"/>
    <property type="match status" value="1"/>
</dbReference>
<dbReference type="InterPro" id="IPR050682">
    <property type="entry name" value="ModA/WtpA"/>
</dbReference>
<dbReference type="RefSeq" id="WP_240591914.1">
    <property type="nucleotide sequence ID" value="NZ_JAKUDL010000006.1"/>
</dbReference>
<name>A0AAJ1BJF3_9GAMM</name>
<gene>
    <name evidence="5" type="ORF">MJ923_15890</name>
</gene>
<evidence type="ECO:0000313" key="6">
    <source>
        <dbReference type="Proteomes" id="UP001297581"/>
    </source>
</evidence>